<dbReference type="PROSITE" id="PS50048">
    <property type="entry name" value="ZN2_CY6_FUNGAL_2"/>
    <property type="match status" value="1"/>
</dbReference>
<accession>A0A0D7BKQ9</accession>
<sequence length="709" mass="77509">MSSTLPAACAESGTSAGSSSHSPPTSAVAADDPPPIVLARPFRSRKNRPCDGCRRAKTRCAITQVGTPCVECQHTRKKCTFDELPRERKKPTKRTSSPQDMDIDTLPQAAPTAPTSPTYPAKRARTTEDGTPGTTISLEDILGYHALTAVLTDDLLPIGARTSGPGSIRQISVDSSKPQYVIFGKRVVQRERHRPELFLQPVLTALSLLRPAPNPRGLMEIYLTVSNAAFPVLPPSSAPSAGSAECYPAPILAKVYRAGLNHIPGGQQRASARSIGRLSEGSEMENGLHRSSLAGLSDALLWVSARPANDSEDAYLVLAKAIAQAQLMGLHMDPTTWDIPASEKDFRRVLWWTLRVHDAWSSFLYSRPSHVQTSNHNVPLPTLASILTCTMHVSTSAPLQQQRTNATRAAPWFQSLCRLSILASRLQTQICTLMTPKEDRLDRVVEIENEVETLLKEVRTKQVDEGPGYLSFMTTLLGFRCMLRRIAIELSIGLGAPFTPDPDTLERYAQAVEWFVSIDGAAFDGFWLVHVGHILSSVTSSLIRLSLAMTNSAGSPMAPVSPEDSQGVQTDASNSPPHVYLNVDERTNPVFLLCHMRCALQKAKDMHWDLAEAAIARADNVALCLENIGEAEYGDVVLALRGMLFMKQKQKRHNGGVDLTGRNGVRWNVDMNLFAGTGMDHWPGFEEMSLHGIGYQPTGLTPPEIYGRM</sequence>
<feature type="region of interest" description="Disordered" evidence="4">
    <location>
        <begin position="83"/>
        <end position="134"/>
    </location>
</feature>
<feature type="region of interest" description="Disordered" evidence="4">
    <location>
        <begin position="556"/>
        <end position="578"/>
    </location>
</feature>
<dbReference type="AlphaFoldDB" id="A0A0D7BKQ9"/>
<feature type="compositionally biased region" description="Low complexity" evidence="4">
    <location>
        <begin position="105"/>
        <end position="121"/>
    </location>
</feature>
<dbReference type="GO" id="GO:0000981">
    <property type="term" value="F:DNA-binding transcription factor activity, RNA polymerase II-specific"/>
    <property type="evidence" value="ECO:0007669"/>
    <property type="project" value="InterPro"/>
</dbReference>
<organism evidence="6 7">
    <name type="scientific">Cylindrobasidium torrendii FP15055 ss-10</name>
    <dbReference type="NCBI Taxonomy" id="1314674"/>
    <lineage>
        <taxon>Eukaryota</taxon>
        <taxon>Fungi</taxon>
        <taxon>Dikarya</taxon>
        <taxon>Basidiomycota</taxon>
        <taxon>Agaricomycotina</taxon>
        <taxon>Agaricomycetes</taxon>
        <taxon>Agaricomycetidae</taxon>
        <taxon>Agaricales</taxon>
        <taxon>Marasmiineae</taxon>
        <taxon>Physalacriaceae</taxon>
        <taxon>Cylindrobasidium</taxon>
    </lineage>
</organism>
<dbReference type="InterPro" id="IPR050797">
    <property type="entry name" value="Carb_Metab_Trans_Reg"/>
</dbReference>
<dbReference type="GO" id="GO:0005634">
    <property type="term" value="C:nucleus"/>
    <property type="evidence" value="ECO:0007669"/>
    <property type="project" value="TreeGrafter"/>
</dbReference>
<dbReference type="PANTHER" id="PTHR31668">
    <property type="entry name" value="GLUCOSE TRANSPORT TRANSCRIPTION REGULATOR RGT1-RELATED-RELATED"/>
    <property type="match status" value="1"/>
</dbReference>
<dbReference type="SMART" id="SM00066">
    <property type="entry name" value="GAL4"/>
    <property type="match status" value="1"/>
</dbReference>
<dbReference type="InterPro" id="IPR001138">
    <property type="entry name" value="Zn2Cys6_DnaBD"/>
</dbReference>
<dbReference type="GO" id="GO:0003677">
    <property type="term" value="F:DNA binding"/>
    <property type="evidence" value="ECO:0007669"/>
    <property type="project" value="InterPro"/>
</dbReference>
<evidence type="ECO:0000256" key="1">
    <source>
        <dbReference type="ARBA" id="ARBA00022723"/>
    </source>
</evidence>
<feature type="compositionally biased region" description="Polar residues" evidence="4">
    <location>
        <begin position="563"/>
        <end position="576"/>
    </location>
</feature>
<dbReference type="PROSITE" id="PS00463">
    <property type="entry name" value="ZN2_CY6_FUNGAL_1"/>
    <property type="match status" value="1"/>
</dbReference>
<dbReference type="SUPFAM" id="SSF57701">
    <property type="entry name" value="Zn2/Cys6 DNA-binding domain"/>
    <property type="match status" value="1"/>
</dbReference>
<evidence type="ECO:0000259" key="5">
    <source>
        <dbReference type="PROSITE" id="PS50048"/>
    </source>
</evidence>
<evidence type="ECO:0000313" key="6">
    <source>
        <dbReference type="EMBL" id="KIY70176.1"/>
    </source>
</evidence>
<dbReference type="InterPro" id="IPR007219">
    <property type="entry name" value="XnlR_reg_dom"/>
</dbReference>
<dbReference type="Gene3D" id="4.10.240.10">
    <property type="entry name" value="Zn(2)-C6 fungal-type DNA-binding domain"/>
    <property type="match status" value="1"/>
</dbReference>
<protein>
    <recommendedName>
        <fullName evidence="5">Zn(2)-C6 fungal-type domain-containing protein</fullName>
    </recommendedName>
</protein>
<dbReference type="CDD" id="cd12148">
    <property type="entry name" value="fungal_TF_MHR"/>
    <property type="match status" value="1"/>
</dbReference>
<dbReference type="GO" id="GO:0006351">
    <property type="term" value="P:DNA-templated transcription"/>
    <property type="evidence" value="ECO:0007669"/>
    <property type="project" value="InterPro"/>
</dbReference>
<dbReference type="CDD" id="cd00067">
    <property type="entry name" value="GAL4"/>
    <property type="match status" value="1"/>
</dbReference>
<dbReference type="GO" id="GO:0008270">
    <property type="term" value="F:zinc ion binding"/>
    <property type="evidence" value="ECO:0007669"/>
    <property type="project" value="InterPro"/>
</dbReference>
<keyword evidence="3" id="KW-0175">Coiled coil</keyword>
<gene>
    <name evidence="6" type="ORF">CYLTODRAFT_488326</name>
</gene>
<dbReference type="SMART" id="SM00906">
    <property type="entry name" value="Fungal_trans"/>
    <property type="match status" value="1"/>
</dbReference>
<dbReference type="GO" id="GO:0001080">
    <property type="term" value="P:nitrogen catabolite activation of transcription from RNA polymerase II promoter"/>
    <property type="evidence" value="ECO:0007669"/>
    <property type="project" value="TreeGrafter"/>
</dbReference>
<evidence type="ECO:0000313" key="7">
    <source>
        <dbReference type="Proteomes" id="UP000054007"/>
    </source>
</evidence>
<feature type="domain" description="Zn(2)-C6 fungal-type" evidence="5">
    <location>
        <begin position="49"/>
        <end position="81"/>
    </location>
</feature>
<feature type="region of interest" description="Disordered" evidence="4">
    <location>
        <begin position="1"/>
        <end position="51"/>
    </location>
</feature>
<dbReference type="PANTHER" id="PTHR31668:SF10">
    <property type="entry name" value="ZN(II)2CYS6 TRANSCRIPTION FACTOR (EUROFUNG)"/>
    <property type="match status" value="1"/>
</dbReference>
<dbReference type="STRING" id="1314674.A0A0D7BKQ9"/>
<proteinExistence type="predicted"/>
<keyword evidence="1" id="KW-0479">Metal-binding</keyword>
<evidence type="ECO:0000256" key="2">
    <source>
        <dbReference type="ARBA" id="ARBA00023242"/>
    </source>
</evidence>
<dbReference type="Pfam" id="PF04082">
    <property type="entry name" value="Fungal_trans"/>
    <property type="match status" value="1"/>
</dbReference>
<keyword evidence="2" id="KW-0539">Nucleus</keyword>
<dbReference type="OrthoDB" id="2123952at2759"/>
<keyword evidence="7" id="KW-1185">Reference proteome</keyword>
<dbReference type="Proteomes" id="UP000054007">
    <property type="component" value="Unassembled WGS sequence"/>
</dbReference>
<feature type="compositionally biased region" description="Low complexity" evidence="4">
    <location>
        <begin position="7"/>
        <end position="30"/>
    </location>
</feature>
<dbReference type="InterPro" id="IPR036864">
    <property type="entry name" value="Zn2-C6_fun-type_DNA-bd_sf"/>
</dbReference>
<evidence type="ECO:0000256" key="3">
    <source>
        <dbReference type="SAM" id="Coils"/>
    </source>
</evidence>
<feature type="coiled-coil region" evidence="3">
    <location>
        <begin position="437"/>
        <end position="464"/>
    </location>
</feature>
<evidence type="ECO:0000256" key="4">
    <source>
        <dbReference type="SAM" id="MobiDB-lite"/>
    </source>
</evidence>
<reference evidence="6 7" key="1">
    <citation type="journal article" date="2015" name="Fungal Genet. Biol.">
        <title>Evolution of novel wood decay mechanisms in Agaricales revealed by the genome sequences of Fistulina hepatica and Cylindrobasidium torrendii.</title>
        <authorList>
            <person name="Floudas D."/>
            <person name="Held B.W."/>
            <person name="Riley R."/>
            <person name="Nagy L.G."/>
            <person name="Koehler G."/>
            <person name="Ransdell A.S."/>
            <person name="Younus H."/>
            <person name="Chow J."/>
            <person name="Chiniquy J."/>
            <person name="Lipzen A."/>
            <person name="Tritt A."/>
            <person name="Sun H."/>
            <person name="Haridas S."/>
            <person name="LaButti K."/>
            <person name="Ohm R.A."/>
            <person name="Kues U."/>
            <person name="Blanchette R.A."/>
            <person name="Grigoriev I.V."/>
            <person name="Minto R.E."/>
            <person name="Hibbett D.S."/>
        </authorList>
    </citation>
    <scope>NUCLEOTIDE SEQUENCE [LARGE SCALE GENOMIC DNA]</scope>
    <source>
        <strain evidence="6 7">FP15055 ss-10</strain>
    </source>
</reference>
<name>A0A0D7BKQ9_9AGAR</name>
<dbReference type="EMBL" id="KN880472">
    <property type="protein sequence ID" value="KIY70176.1"/>
    <property type="molecule type" value="Genomic_DNA"/>
</dbReference>